<dbReference type="HOGENOM" id="CLU_2710188_0_0_1"/>
<dbReference type="GeneID" id="9462681"/>
<gene>
    <name evidence="2" type="ORF">PITG_07642</name>
</gene>
<sequence>MTSRAPPAEPFARDLEIVCLESAILGSLVSSALGPPPQIPRGPASRAPHARVAATRLRTRSPQLEGRYRMFYT</sequence>
<feature type="region of interest" description="Disordered" evidence="1">
    <location>
        <begin position="31"/>
        <end position="53"/>
    </location>
</feature>
<evidence type="ECO:0000256" key="1">
    <source>
        <dbReference type="SAM" id="MobiDB-lite"/>
    </source>
</evidence>
<evidence type="ECO:0000313" key="2">
    <source>
        <dbReference type="EMBL" id="EEY53963.1"/>
    </source>
</evidence>
<name>D0N8S8_PHYIT</name>
<keyword evidence="3" id="KW-1185">Reference proteome</keyword>
<dbReference type="AlphaFoldDB" id="D0N8S8"/>
<dbReference type="RefSeq" id="XP_002904594.1">
    <property type="nucleotide sequence ID" value="XM_002904548.1"/>
</dbReference>
<organism evidence="2 3">
    <name type="scientific">Phytophthora infestans (strain T30-4)</name>
    <name type="common">Potato late blight agent</name>
    <dbReference type="NCBI Taxonomy" id="403677"/>
    <lineage>
        <taxon>Eukaryota</taxon>
        <taxon>Sar</taxon>
        <taxon>Stramenopiles</taxon>
        <taxon>Oomycota</taxon>
        <taxon>Peronosporomycetes</taxon>
        <taxon>Peronosporales</taxon>
        <taxon>Peronosporaceae</taxon>
        <taxon>Phytophthora</taxon>
    </lineage>
</organism>
<dbReference type="InParanoid" id="D0N8S8"/>
<evidence type="ECO:0000313" key="3">
    <source>
        <dbReference type="Proteomes" id="UP000006643"/>
    </source>
</evidence>
<reference evidence="3" key="1">
    <citation type="journal article" date="2009" name="Nature">
        <title>Genome sequence and analysis of the Irish potato famine pathogen Phytophthora infestans.</title>
        <authorList>
            <consortium name="The Broad Institute Genome Sequencing Platform"/>
            <person name="Haas B.J."/>
            <person name="Kamoun S."/>
            <person name="Zody M.C."/>
            <person name="Jiang R.H."/>
            <person name="Handsaker R.E."/>
            <person name="Cano L.M."/>
            <person name="Grabherr M."/>
            <person name="Kodira C.D."/>
            <person name="Raffaele S."/>
            <person name="Torto-Alalibo T."/>
            <person name="Bozkurt T.O."/>
            <person name="Ah-Fong A.M."/>
            <person name="Alvarado L."/>
            <person name="Anderson V.L."/>
            <person name="Armstrong M.R."/>
            <person name="Avrova A."/>
            <person name="Baxter L."/>
            <person name="Beynon J."/>
            <person name="Boevink P.C."/>
            <person name="Bollmann S.R."/>
            <person name="Bos J.I."/>
            <person name="Bulone V."/>
            <person name="Cai G."/>
            <person name="Cakir C."/>
            <person name="Carrington J.C."/>
            <person name="Chawner M."/>
            <person name="Conti L."/>
            <person name="Costanzo S."/>
            <person name="Ewan R."/>
            <person name="Fahlgren N."/>
            <person name="Fischbach M.A."/>
            <person name="Fugelstad J."/>
            <person name="Gilroy E.M."/>
            <person name="Gnerre S."/>
            <person name="Green P.J."/>
            <person name="Grenville-Briggs L.J."/>
            <person name="Griffith J."/>
            <person name="Grunwald N.J."/>
            <person name="Horn K."/>
            <person name="Horner N.R."/>
            <person name="Hu C.H."/>
            <person name="Huitema E."/>
            <person name="Jeong D.H."/>
            <person name="Jones A.M."/>
            <person name="Jones J.D."/>
            <person name="Jones R.W."/>
            <person name="Karlsson E.K."/>
            <person name="Kunjeti S.G."/>
            <person name="Lamour K."/>
            <person name="Liu Z."/>
            <person name="Ma L."/>
            <person name="Maclean D."/>
            <person name="Chibucos M.C."/>
            <person name="McDonald H."/>
            <person name="McWalters J."/>
            <person name="Meijer H.J."/>
            <person name="Morgan W."/>
            <person name="Morris P.F."/>
            <person name="Munro C.A."/>
            <person name="O'Neill K."/>
            <person name="Ospina-Giraldo M."/>
            <person name="Pinzon A."/>
            <person name="Pritchard L."/>
            <person name="Ramsahoye B."/>
            <person name="Ren Q."/>
            <person name="Restrepo S."/>
            <person name="Roy S."/>
            <person name="Sadanandom A."/>
            <person name="Savidor A."/>
            <person name="Schornack S."/>
            <person name="Schwartz D.C."/>
            <person name="Schumann U.D."/>
            <person name="Schwessinger B."/>
            <person name="Seyer L."/>
            <person name="Sharpe T."/>
            <person name="Silvar C."/>
            <person name="Song J."/>
            <person name="Studholme D.J."/>
            <person name="Sykes S."/>
            <person name="Thines M."/>
            <person name="van de Vondervoort P.J."/>
            <person name="Phuntumart V."/>
            <person name="Wawra S."/>
            <person name="Weide R."/>
            <person name="Win J."/>
            <person name="Young C."/>
            <person name="Zhou S."/>
            <person name="Fry W."/>
            <person name="Meyers B.C."/>
            <person name="van West P."/>
            <person name="Ristaino J."/>
            <person name="Govers F."/>
            <person name="Birch P.R."/>
            <person name="Whisson S.C."/>
            <person name="Judelson H.S."/>
            <person name="Nusbaum C."/>
        </authorList>
    </citation>
    <scope>NUCLEOTIDE SEQUENCE [LARGE SCALE GENOMIC DNA]</scope>
    <source>
        <strain evidence="3">T30-4</strain>
    </source>
</reference>
<accession>D0N8S8</accession>
<dbReference type="VEuPathDB" id="FungiDB:PITG_07642"/>
<dbReference type="OrthoDB" id="115973at2759"/>
<dbReference type="KEGG" id="pif:PITG_07642"/>
<dbReference type="Proteomes" id="UP000006643">
    <property type="component" value="Unassembled WGS sequence"/>
</dbReference>
<dbReference type="EMBL" id="DS028128">
    <property type="protein sequence ID" value="EEY53963.1"/>
    <property type="molecule type" value="Genomic_DNA"/>
</dbReference>
<proteinExistence type="predicted"/>
<protein>
    <submittedName>
        <fullName evidence="2">Uncharacterized protein</fullName>
    </submittedName>
</protein>